<reference evidence="4 5" key="1">
    <citation type="submission" date="2022-12" db="EMBL/GenBank/DDBJ databases">
        <title>Draft genome sequence of Paenibacillus sp. dW9.</title>
        <authorList>
            <person name="Choi E.-W."/>
            <person name="Kim D.-U."/>
        </authorList>
    </citation>
    <scope>NUCLEOTIDE SEQUENCE [LARGE SCALE GENOMIC DNA]</scope>
    <source>
        <strain evidence="5">dW9</strain>
    </source>
</reference>
<dbReference type="RefSeq" id="WP_269885187.1">
    <property type="nucleotide sequence ID" value="NZ_JAQAGZ010000025.1"/>
</dbReference>
<keyword evidence="1" id="KW-0378">Hydrolase</keyword>
<dbReference type="InterPro" id="IPR017850">
    <property type="entry name" value="Alkaline_phosphatase_core_sf"/>
</dbReference>
<dbReference type="Gene3D" id="2.130.10.10">
    <property type="entry name" value="YVTN repeat-like/Quinoprotein amine dehydrogenase"/>
    <property type="match status" value="3"/>
</dbReference>
<protein>
    <submittedName>
        <fullName evidence="4">Beta-propeller fold lactonase family protein</fullName>
    </submittedName>
</protein>
<evidence type="ECO:0000313" key="5">
    <source>
        <dbReference type="Proteomes" id="UP001527882"/>
    </source>
</evidence>
<name>A0ABT4QIF0_9BACL</name>
<feature type="region of interest" description="Disordered" evidence="2">
    <location>
        <begin position="433"/>
        <end position="457"/>
    </location>
</feature>
<evidence type="ECO:0000256" key="2">
    <source>
        <dbReference type="SAM" id="MobiDB-lite"/>
    </source>
</evidence>
<organism evidence="4 5">
    <name type="scientific">Paenibacillus gyeongsangnamensis</name>
    <dbReference type="NCBI Taxonomy" id="3388067"/>
    <lineage>
        <taxon>Bacteria</taxon>
        <taxon>Bacillati</taxon>
        <taxon>Bacillota</taxon>
        <taxon>Bacilli</taxon>
        <taxon>Bacillales</taxon>
        <taxon>Paenibacillaceae</taxon>
        <taxon>Paenibacillus</taxon>
    </lineage>
</organism>
<dbReference type="InterPro" id="IPR011964">
    <property type="entry name" value="YVTN_b-propeller_repeat"/>
</dbReference>
<dbReference type="EMBL" id="JAQAGZ010000025">
    <property type="protein sequence ID" value="MCZ8516657.1"/>
    <property type="molecule type" value="Genomic_DNA"/>
</dbReference>
<feature type="compositionally biased region" description="Low complexity" evidence="2">
    <location>
        <begin position="442"/>
        <end position="457"/>
    </location>
</feature>
<dbReference type="InterPro" id="IPR015943">
    <property type="entry name" value="WD40/YVTN_repeat-like_dom_sf"/>
</dbReference>
<dbReference type="PANTHER" id="PTHR47197:SF3">
    <property type="entry name" value="DIHYDRO-HEME D1 DEHYDROGENASE"/>
    <property type="match status" value="1"/>
</dbReference>
<dbReference type="InterPro" id="IPR051200">
    <property type="entry name" value="Host-pathogen_enzymatic-act"/>
</dbReference>
<dbReference type="NCBIfam" id="TIGR02276">
    <property type="entry name" value="beta_rpt_yvtn"/>
    <property type="match status" value="2"/>
</dbReference>
<dbReference type="SUPFAM" id="SSF53649">
    <property type="entry name" value="Alkaline phosphatase-like"/>
    <property type="match status" value="1"/>
</dbReference>
<dbReference type="Proteomes" id="UP001527882">
    <property type="component" value="Unassembled WGS sequence"/>
</dbReference>
<dbReference type="Pfam" id="PF10282">
    <property type="entry name" value="Lactonase"/>
    <property type="match status" value="1"/>
</dbReference>
<sequence length="904" mass="97672">MKIKSKKKLVTVITLAALTFSSSVAFAKYAYPTYTVGQQTDGSVVTTTDQVLTPAGQQVQIGGVRPNAVALSPDGKTAAFLTSGADFVTVVDLATGTKKQTLKISDGRSGGPPSGITYSKDGSKLFASDTSGKIMIADVKADGTLTLNSLVKLPKSSTSPSWAGPWPVGLALSDDGKTLYIALSGNNTLGVFDIATQNLVDEIPVGNAPYGVVVVGNKAYVSNEGGRPATAGDFTNKSDGTNIVADKQSGSASTGTVSVVDLNTHKTLQSITVGLHPTNMNLHDHYLFVANTNSDSISVIDTTSNNLVKTINIQPFPDAPFGSTPTGLTMTGDGKLVVSLGTNNALGVYKWQGPTQPVSFEGLIPTGWYPADVTVDNQQRLIVANLKGIGSLGDGNARAKMAYSQVGTVSIIPVPKSEEIQNYTKQVFKNNNWNHANKEDNGQNQDNAQNKDNNGQDHQTIAIPQHIGDPSLIKHVFFIIKENRTYDQVLGDDTRGNGAPDLVQFGKQVTPNEHALVAQFPLLDNFYASGIASDEGHQWLDEAYVSSYLEKMEYSGPERGYPYYGGDSLAYSPAGFIWENATKHGRTVRNYGEYANQFNGPQNINWANSKTWFNWYNDSQILEGKKSGSLNAPIGTYQATSDVPSNNWLLNHDYPAFTSVSIPDQYRADIFQQEFAGYVKNGNLPNLVMMSLPQDHTGGTSPGFPTPRAQVADNDLALGRIVDTISHSPYWKDSAIFVVEDDAQSGTDHVDGHRTTGFVISPYAKRNIVDSTYYTQIDIVRTIEQILGLSPMNQMDWAARPMNDVFTNSADLTPYNVLQNNIPLDEVNPQPTAMNNTVQQAWAAASTQSIKSQDDLDKHPNLLNHATWYATKGFTTPYPGDNKVLLPNEVQEPVVSNNNGKAND</sequence>
<evidence type="ECO:0000313" key="4">
    <source>
        <dbReference type="EMBL" id="MCZ8516657.1"/>
    </source>
</evidence>
<feature type="chain" id="PRO_5046704170" evidence="3">
    <location>
        <begin position="28"/>
        <end position="904"/>
    </location>
</feature>
<accession>A0ABT4QIF0</accession>
<comment type="caution">
    <text evidence="4">The sequence shown here is derived from an EMBL/GenBank/DDBJ whole genome shotgun (WGS) entry which is preliminary data.</text>
</comment>
<evidence type="ECO:0000256" key="1">
    <source>
        <dbReference type="ARBA" id="ARBA00022801"/>
    </source>
</evidence>
<evidence type="ECO:0000256" key="3">
    <source>
        <dbReference type="SAM" id="SignalP"/>
    </source>
</evidence>
<dbReference type="PANTHER" id="PTHR47197">
    <property type="entry name" value="PROTEIN NIRF"/>
    <property type="match status" value="1"/>
</dbReference>
<keyword evidence="3" id="KW-0732">Signal</keyword>
<keyword evidence="5" id="KW-1185">Reference proteome</keyword>
<dbReference type="SUPFAM" id="SSF50969">
    <property type="entry name" value="YVTN repeat-like/Quinoprotein amine dehydrogenase"/>
    <property type="match status" value="1"/>
</dbReference>
<dbReference type="InterPro" id="IPR019405">
    <property type="entry name" value="Lactonase_7-beta_prop"/>
</dbReference>
<dbReference type="InterPro" id="IPR007312">
    <property type="entry name" value="Phosphoesterase"/>
</dbReference>
<dbReference type="Gene3D" id="3.40.720.10">
    <property type="entry name" value="Alkaline Phosphatase, subunit A"/>
    <property type="match status" value="1"/>
</dbReference>
<proteinExistence type="predicted"/>
<feature type="signal peptide" evidence="3">
    <location>
        <begin position="1"/>
        <end position="27"/>
    </location>
</feature>
<gene>
    <name evidence="4" type="ORF">O9H85_30600</name>
</gene>
<dbReference type="Pfam" id="PF04185">
    <property type="entry name" value="Phosphoesterase"/>
    <property type="match status" value="1"/>
</dbReference>
<dbReference type="InterPro" id="IPR011044">
    <property type="entry name" value="Quino_amine_DH_bsu"/>
</dbReference>